<feature type="compositionally biased region" description="Polar residues" evidence="1">
    <location>
        <begin position="138"/>
        <end position="147"/>
    </location>
</feature>
<dbReference type="SMART" id="SM00496">
    <property type="entry name" value="IENR2"/>
    <property type="match status" value="5"/>
</dbReference>
<reference evidence="3" key="1">
    <citation type="submission" date="2022-02" db="EMBL/GenBank/DDBJ databases">
        <authorList>
            <person name="Giguere J D."/>
        </authorList>
    </citation>
    <scope>NUCLEOTIDE SEQUENCE</scope>
    <source>
        <strain evidence="3">CCAP 1055/1</strain>
    </source>
</reference>
<proteinExistence type="predicted"/>
<feature type="domain" description="Nuclease associated modular" evidence="2">
    <location>
        <begin position="291"/>
        <end position="307"/>
    </location>
</feature>
<feature type="domain" description="Nuclease associated modular" evidence="2">
    <location>
        <begin position="328"/>
        <end position="344"/>
    </location>
</feature>
<dbReference type="GO" id="GO:0003677">
    <property type="term" value="F:DNA binding"/>
    <property type="evidence" value="ECO:0007669"/>
    <property type="project" value="InterPro"/>
</dbReference>
<feature type="compositionally biased region" description="Low complexity" evidence="1">
    <location>
        <begin position="515"/>
        <end position="530"/>
    </location>
</feature>
<dbReference type="Pfam" id="PF07460">
    <property type="entry name" value="NUMOD3"/>
    <property type="match status" value="2"/>
</dbReference>
<organism evidence="3">
    <name type="scientific">Phaeodactylum tricornutum</name>
    <name type="common">Diatom</name>
    <dbReference type="NCBI Taxonomy" id="2850"/>
    <lineage>
        <taxon>Eukaryota</taxon>
        <taxon>Sar</taxon>
        <taxon>Stramenopiles</taxon>
        <taxon>Ochrophyta</taxon>
        <taxon>Bacillariophyta</taxon>
        <taxon>Bacillariophyceae</taxon>
        <taxon>Bacillariophycidae</taxon>
        <taxon>Naviculales</taxon>
        <taxon>Phaeodactylaceae</taxon>
        <taxon>Phaeodactylum</taxon>
    </lineage>
</organism>
<dbReference type="Proteomes" id="UP000836788">
    <property type="component" value="Chromosome 11"/>
</dbReference>
<feature type="domain" description="Nuclease associated modular" evidence="2">
    <location>
        <begin position="230"/>
        <end position="246"/>
    </location>
</feature>
<evidence type="ECO:0000313" key="3">
    <source>
        <dbReference type="EMBL" id="CAG9279248.1"/>
    </source>
</evidence>
<protein>
    <recommendedName>
        <fullName evidence="2">Nuclease associated modular domain-containing protein</fullName>
    </recommendedName>
</protein>
<evidence type="ECO:0000259" key="2">
    <source>
        <dbReference type="SMART" id="SM00496"/>
    </source>
</evidence>
<dbReference type="AlphaFoldDB" id="A0A8J9X422"/>
<feature type="domain" description="Nuclease associated modular" evidence="2">
    <location>
        <begin position="206"/>
        <end position="222"/>
    </location>
</feature>
<feature type="compositionally biased region" description="Basic residues" evidence="1">
    <location>
        <begin position="504"/>
        <end position="514"/>
    </location>
</feature>
<feature type="region of interest" description="Disordered" evidence="1">
    <location>
        <begin position="136"/>
        <end position="239"/>
    </location>
</feature>
<evidence type="ECO:0000256" key="1">
    <source>
        <dbReference type="SAM" id="MobiDB-lite"/>
    </source>
</evidence>
<dbReference type="EMBL" id="OU594952">
    <property type="protein sequence ID" value="CAG9279248.1"/>
    <property type="molecule type" value="Genomic_DNA"/>
</dbReference>
<dbReference type="InterPro" id="IPR003611">
    <property type="entry name" value="NUMOD3"/>
</dbReference>
<accession>A0A8J9X422</accession>
<gene>
    <name evidence="3" type="ORF">PTTT1_LOCUS9482</name>
</gene>
<feature type="compositionally biased region" description="Acidic residues" evidence="1">
    <location>
        <begin position="571"/>
        <end position="587"/>
    </location>
</feature>
<name>A0A8J9X422_PHATR</name>
<feature type="region of interest" description="Disordered" evidence="1">
    <location>
        <begin position="438"/>
        <end position="541"/>
    </location>
</feature>
<feature type="domain" description="Nuclease associated modular" evidence="2">
    <location>
        <begin position="403"/>
        <end position="419"/>
    </location>
</feature>
<dbReference type="PANTHER" id="PTHR34199:SF2">
    <property type="entry name" value="NUMOD3 MOTIF FAMILY PROTEIN, EXPRESSED"/>
    <property type="match status" value="1"/>
</dbReference>
<sequence>MGWSGSMWSSTRRKCRVGTKRFPCIPNGRCCVHHSESDNSLPEDMIVYSRLGKRPIAMHRRRKPIANMVLMYAVCAILSSWSPSGAFHSPFRIQPNPNTRPRPRTLRWQKPVIDRSRQHLFVVLFDSETQVDVEVSGLTGQQHSKNSASDREDSSHRIAVNGDTDTRTKVSHFPTFNGVTHSNGPASVTSASPQHEEDHPRPTENGGYTHTNASRAKISAANKGKTPWNKGKSRSDETRAKIAAGVRARNRQRFLEKLEDLGLTEEQYEEQKREVKRDREAERRARRTENGGYRPTEATKQKISQILKEKYASGEVKPRTIDPTKVRKGFTHSDETRRKISESLKRRWADDEGYRENMMEKFNTANANSQVRDKISASLRKKWQDPEFRSEMLDKIANRRPTAGSTRDVTHRAKISAAMKAKWKDEEYRKKALESIAKRKEGMLAKRPSRSPKEKTPRKRSAHNPSAGIIVVDPSKPKANSHTKSLRPTKGSRASTAATPNKLKVQKKVAKKKTNVVPKRNNLPDATPAAKTKKMKADGNVDLLREERRDLYDLLYGDDESPIAGGKNFEIGDENLDSYDPYGLEDF</sequence>
<feature type="region of interest" description="Disordered" evidence="1">
    <location>
        <begin position="266"/>
        <end position="300"/>
    </location>
</feature>
<dbReference type="PANTHER" id="PTHR34199">
    <property type="entry name" value="NUMOD3 MOTIF FAMILY PROTEIN, EXPRESSED"/>
    <property type="match status" value="1"/>
</dbReference>
<feature type="region of interest" description="Disordered" evidence="1">
    <location>
        <begin position="557"/>
        <end position="587"/>
    </location>
</feature>
<feature type="compositionally biased region" description="Polar residues" evidence="1">
    <location>
        <begin position="177"/>
        <end position="193"/>
    </location>
</feature>
<feature type="compositionally biased region" description="Basic and acidic residues" evidence="1">
    <location>
        <begin position="269"/>
        <end position="289"/>
    </location>
</feature>